<feature type="chain" id="PRO_5002121140" evidence="1">
    <location>
        <begin position="19"/>
        <end position="108"/>
    </location>
</feature>
<dbReference type="Proteomes" id="UP000054107">
    <property type="component" value="Unassembled WGS sequence"/>
</dbReference>
<reference evidence="2 3" key="1">
    <citation type="submission" date="2014-09" db="EMBL/GenBank/DDBJ databases">
        <authorList>
            <person name="Ellenberger Sabrina"/>
        </authorList>
    </citation>
    <scope>NUCLEOTIDE SEQUENCE [LARGE SCALE GENOMIC DNA]</scope>
    <source>
        <strain evidence="2 3">CBS 412.66</strain>
    </source>
</reference>
<feature type="signal peptide" evidence="1">
    <location>
        <begin position="1"/>
        <end position="18"/>
    </location>
</feature>
<keyword evidence="3" id="KW-1185">Reference proteome</keyword>
<organism evidence="2 3">
    <name type="scientific">Parasitella parasitica</name>
    <dbReference type="NCBI Taxonomy" id="35722"/>
    <lineage>
        <taxon>Eukaryota</taxon>
        <taxon>Fungi</taxon>
        <taxon>Fungi incertae sedis</taxon>
        <taxon>Mucoromycota</taxon>
        <taxon>Mucoromycotina</taxon>
        <taxon>Mucoromycetes</taxon>
        <taxon>Mucorales</taxon>
        <taxon>Mucorineae</taxon>
        <taxon>Mucoraceae</taxon>
        <taxon>Parasitella</taxon>
    </lineage>
</organism>
<name>A0A0B7N3U1_9FUNG</name>
<evidence type="ECO:0000313" key="3">
    <source>
        <dbReference type="Proteomes" id="UP000054107"/>
    </source>
</evidence>
<protein>
    <submittedName>
        <fullName evidence="2">Uncharacterized protein</fullName>
    </submittedName>
</protein>
<accession>A0A0B7N3U1</accession>
<evidence type="ECO:0000313" key="2">
    <source>
        <dbReference type="EMBL" id="CEP10113.1"/>
    </source>
</evidence>
<dbReference type="AlphaFoldDB" id="A0A0B7N3U1"/>
<keyword evidence="1" id="KW-0732">Signal</keyword>
<sequence>MKEVCTLLMFLVLPLVGARVVGAIAQSNVSCEMVAVTVSAKNDVFMSFVDNAEANLANHDDLKSRAEAIFAAMKNHSVVQLAHGIANLPRSGEVSLDIGLWIYLSFVK</sequence>
<proteinExistence type="predicted"/>
<dbReference type="EMBL" id="LN723094">
    <property type="protein sequence ID" value="CEP10113.1"/>
    <property type="molecule type" value="Genomic_DNA"/>
</dbReference>
<gene>
    <name evidence="2" type="primary">PARPA_03732.1 scaffold 9273</name>
</gene>
<evidence type="ECO:0000256" key="1">
    <source>
        <dbReference type="SAM" id="SignalP"/>
    </source>
</evidence>